<dbReference type="InterPro" id="IPR004358">
    <property type="entry name" value="Sig_transdc_His_kin-like_C"/>
</dbReference>
<organism evidence="10">
    <name type="scientific">Ochrobactrum sp. PW1</name>
    <dbReference type="NCBI Taxonomy" id="1882222"/>
    <lineage>
        <taxon>Bacteria</taxon>
        <taxon>Pseudomonadati</taxon>
        <taxon>Pseudomonadota</taxon>
        <taxon>Alphaproteobacteria</taxon>
        <taxon>Hyphomicrobiales</taxon>
        <taxon>Brucellaceae</taxon>
        <taxon>Brucella/Ochrobactrum group</taxon>
        <taxon>Ochrobactrum</taxon>
    </lineage>
</organism>
<dbReference type="InterPro" id="IPR003661">
    <property type="entry name" value="HisK_dim/P_dom"/>
</dbReference>
<dbReference type="SUPFAM" id="SSF52172">
    <property type="entry name" value="CheY-like"/>
    <property type="match status" value="1"/>
</dbReference>
<dbReference type="CDD" id="cd17546">
    <property type="entry name" value="REC_hyHK_CKI1_RcsC-like"/>
    <property type="match status" value="1"/>
</dbReference>
<comment type="catalytic activity">
    <reaction evidence="1">
        <text>ATP + protein L-histidine = ADP + protein N-phospho-L-histidine.</text>
        <dbReference type="EC" id="2.7.13.3"/>
    </reaction>
</comment>
<evidence type="ECO:0000256" key="4">
    <source>
        <dbReference type="ARBA" id="ARBA00022679"/>
    </source>
</evidence>
<dbReference type="InterPro" id="IPR036097">
    <property type="entry name" value="HisK_dim/P_sf"/>
</dbReference>
<evidence type="ECO:0000256" key="7">
    <source>
        <dbReference type="SAM" id="Phobius"/>
    </source>
</evidence>
<feature type="transmembrane region" description="Helical" evidence="7">
    <location>
        <begin position="164"/>
        <end position="186"/>
    </location>
</feature>
<dbReference type="SMART" id="SM00387">
    <property type="entry name" value="HATPase_c"/>
    <property type="match status" value="1"/>
</dbReference>
<name>A0A292GS69_9HYPH</name>
<dbReference type="EMBL" id="LC171369">
    <property type="protein sequence ID" value="BBA74357.1"/>
    <property type="molecule type" value="Genomic_DNA"/>
</dbReference>
<proteinExistence type="predicted"/>
<dbReference type="Pfam" id="PF00512">
    <property type="entry name" value="HisKA"/>
    <property type="match status" value="1"/>
</dbReference>
<feature type="transmembrane region" description="Helical" evidence="7">
    <location>
        <begin position="373"/>
        <end position="395"/>
    </location>
</feature>
<dbReference type="InterPro" id="IPR011006">
    <property type="entry name" value="CheY-like_superfamily"/>
</dbReference>
<accession>A0A292GS69</accession>
<evidence type="ECO:0000256" key="5">
    <source>
        <dbReference type="ARBA" id="ARBA00022777"/>
    </source>
</evidence>
<feature type="transmembrane region" description="Helical" evidence="7">
    <location>
        <begin position="198"/>
        <end position="224"/>
    </location>
</feature>
<feature type="transmembrane region" description="Helical" evidence="7">
    <location>
        <begin position="469"/>
        <end position="489"/>
    </location>
</feature>
<dbReference type="SUPFAM" id="SSF47384">
    <property type="entry name" value="Homodimeric domain of signal transducing histidine kinase"/>
    <property type="match status" value="1"/>
</dbReference>
<keyword evidence="7" id="KW-0812">Transmembrane</keyword>
<dbReference type="InterPro" id="IPR001789">
    <property type="entry name" value="Sig_transdc_resp-reg_receiver"/>
</dbReference>
<feature type="domain" description="Histidine kinase" evidence="8">
    <location>
        <begin position="689"/>
        <end position="902"/>
    </location>
</feature>
<feature type="domain" description="Response regulatory" evidence="9">
    <location>
        <begin position="925"/>
        <end position="1040"/>
    </location>
</feature>
<dbReference type="PRINTS" id="PR00344">
    <property type="entry name" value="BCTRLSENSOR"/>
</dbReference>
<reference evidence="10" key="1">
    <citation type="submission" date="2016-07" db="EMBL/GenBank/DDBJ databases">
        <title>Genomics reveals synergistic degradation of pyrene by five bacteria in a mangrove sediment-derived bacterial consortium.</title>
        <authorList>
            <person name="Wanapaisan P."/>
            <person name="Vejarano F."/>
            <person name="Chakraborty J."/>
            <person name="Shintani M."/>
            <person name="Muangchinda C."/>
            <person name="Laothamteep N."/>
            <person name="Suzuki-Minakuchi C."/>
            <person name="Inoue K."/>
            <person name="Nojiri H."/>
            <person name="Pinyakong O."/>
        </authorList>
    </citation>
    <scope>NUCLEOTIDE SEQUENCE</scope>
    <source>
        <strain evidence="10">PW1</strain>
    </source>
</reference>
<dbReference type="CDD" id="cd16922">
    <property type="entry name" value="HATPase_EvgS-ArcB-TorS-like"/>
    <property type="match status" value="1"/>
</dbReference>
<feature type="transmembrane region" description="Helical" evidence="7">
    <location>
        <begin position="314"/>
        <end position="341"/>
    </location>
</feature>
<dbReference type="GO" id="GO:0005886">
    <property type="term" value="C:plasma membrane"/>
    <property type="evidence" value="ECO:0007669"/>
    <property type="project" value="TreeGrafter"/>
</dbReference>
<dbReference type="EC" id="2.7.13.3" evidence="2"/>
<feature type="transmembrane region" description="Helical" evidence="7">
    <location>
        <begin position="133"/>
        <end position="158"/>
    </location>
</feature>
<keyword evidence="5" id="KW-0418">Kinase</keyword>
<dbReference type="Gene3D" id="1.10.4160.10">
    <property type="entry name" value="Hydantoin permease"/>
    <property type="match status" value="1"/>
</dbReference>
<dbReference type="InterPro" id="IPR003594">
    <property type="entry name" value="HATPase_dom"/>
</dbReference>
<dbReference type="SMART" id="SM00448">
    <property type="entry name" value="REC"/>
    <property type="match status" value="1"/>
</dbReference>
<dbReference type="Pfam" id="PF00072">
    <property type="entry name" value="Response_reg"/>
    <property type="match status" value="1"/>
</dbReference>
<dbReference type="CDD" id="cd00082">
    <property type="entry name" value="HisKA"/>
    <property type="match status" value="1"/>
</dbReference>
<feature type="transmembrane region" description="Helical" evidence="7">
    <location>
        <begin position="59"/>
        <end position="84"/>
    </location>
</feature>
<feature type="modified residue" description="4-aspartylphosphate" evidence="6">
    <location>
        <position position="974"/>
    </location>
</feature>
<evidence type="ECO:0000256" key="1">
    <source>
        <dbReference type="ARBA" id="ARBA00000085"/>
    </source>
</evidence>
<feature type="transmembrane region" description="Helical" evidence="7">
    <location>
        <begin position="230"/>
        <end position="250"/>
    </location>
</feature>
<feature type="transmembrane region" description="Helical" evidence="7">
    <location>
        <begin position="440"/>
        <end position="463"/>
    </location>
</feature>
<sequence length="1052" mass="114891">MAKSEPDRARAGTVSDVAVKRQVIVGTRRRYNQWVNNQTLEDYALRFTATRARRSSPAWVANTALGSIAFLACEALGATVTIGYGFESMAWALGVAAAIFLISGIPICYYGARYGVDMDLLTRGSGFGYLGSTITSAVYASFTFILFSIEAVILSAALQLCFGIPLPIGHMISAMVVIPIVAYGFHRISQWQNWTQPIWFILQVAPILFLVEQGSDGLALWTGFEGAEKVGSMASFAVALAVFLSLLPQIGEQVDYLRFLPEQEKVGKLRWWSALLATGPGWILVGGVKIALGSFLAVIALSSGMSANDAANPAMLYFMTFGGLVANPTGAVILTTVFVALCQIKINVTNAYAGSIASSNFFSRLTHRHPGRVVWLVFNTLIALMLMEGGIQTVVERVLTLYSNFAVAWFGAVIADLMINKPLGLSPPGIEFRRAYLYDLNPVGVGAMAISILCSTLCFAGLLGEVAQMLSPVIGLSVSFIFAPIIAAATRGRYYIARPQDKFETAECTCKVCENTFEAPDMAVCPVYDGAVCSLCCTLEARCHDACKVRPEAGVNLSALLERLLPGSITDVTYARIARFLVAYCVCLAIAGVVLLLIFYQREVAGDDPLVLASILKTVFVGFMAISGFGAWYFVLSRESQRAAEQETERQTVSLMEEIEAHARTDAELQRAKTAAENANLAKSRYIIGMSHEIRTPLNAISGYAQLLERDESVPVADAVRVIRRSATHLSDLVDGLVDVSRIENGSVRIARERVNLVDLLNQIVDMFRIQAAARGIQFDHSRPNHLPHWIYADQKRLRQVLINLISNAIKYTPAGSAALNVYWRNPVAEFEVVDTGVGIEASSLERIFEPFERIGTVRGQQGVGLGLTIARMLVDVMGGQLTVKSTPGLGSTFTVKMFFSEAPVPEKGPSEPAPQLSFAGPQRRILVVDDDSAHLELTRDLLTPIGFDLEFAENGRAAIEAYRRKRPDLVIMDVAMPEMSGWQAAHAIRELDGDSVPILMVSANVHEFQRPRRPDDPHDDYIAKPYELDVLIDRISVLLDLEPAERPESAR</sequence>
<dbReference type="PANTHER" id="PTHR43047:SF72">
    <property type="entry name" value="OSMOSENSING HISTIDINE PROTEIN KINASE SLN1"/>
    <property type="match status" value="1"/>
</dbReference>
<dbReference type="SUPFAM" id="SSF55874">
    <property type="entry name" value="ATPase domain of HSP90 chaperone/DNA topoisomerase II/histidine kinase"/>
    <property type="match status" value="1"/>
</dbReference>
<protein>
    <recommendedName>
        <fullName evidence="2">histidine kinase</fullName>
        <ecNumber evidence="2">2.7.13.3</ecNumber>
    </recommendedName>
</protein>
<keyword evidence="4" id="KW-0808">Transferase</keyword>
<dbReference type="GO" id="GO:0009927">
    <property type="term" value="F:histidine phosphotransfer kinase activity"/>
    <property type="evidence" value="ECO:0007669"/>
    <property type="project" value="TreeGrafter"/>
</dbReference>
<keyword evidence="7" id="KW-1133">Transmembrane helix</keyword>
<feature type="transmembrane region" description="Helical" evidence="7">
    <location>
        <begin position="271"/>
        <end position="302"/>
    </location>
</feature>
<feature type="transmembrane region" description="Helical" evidence="7">
    <location>
        <begin position="401"/>
        <end position="419"/>
    </location>
</feature>
<feature type="transmembrane region" description="Helical" evidence="7">
    <location>
        <begin position="612"/>
        <end position="636"/>
    </location>
</feature>
<dbReference type="InterPro" id="IPR036890">
    <property type="entry name" value="HATPase_C_sf"/>
</dbReference>
<feature type="transmembrane region" description="Helical" evidence="7">
    <location>
        <begin position="581"/>
        <end position="600"/>
    </location>
</feature>
<evidence type="ECO:0000259" key="9">
    <source>
        <dbReference type="PROSITE" id="PS50110"/>
    </source>
</evidence>
<evidence type="ECO:0000259" key="8">
    <source>
        <dbReference type="PROSITE" id="PS50109"/>
    </source>
</evidence>
<dbReference type="Gene3D" id="3.40.50.2300">
    <property type="match status" value="1"/>
</dbReference>
<dbReference type="Gene3D" id="3.30.565.10">
    <property type="entry name" value="Histidine kinase-like ATPase, C-terminal domain"/>
    <property type="match status" value="1"/>
</dbReference>
<dbReference type="Gene3D" id="1.10.287.130">
    <property type="match status" value="1"/>
</dbReference>
<evidence type="ECO:0000256" key="3">
    <source>
        <dbReference type="ARBA" id="ARBA00022553"/>
    </source>
</evidence>
<evidence type="ECO:0000256" key="6">
    <source>
        <dbReference type="PROSITE-ProRule" id="PRU00169"/>
    </source>
</evidence>
<dbReference type="FunFam" id="3.30.565.10:FF:000006">
    <property type="entry name" value="Sensor histidine kinase WalK"/>
    <property type="match status" value="1"/>
</dbReference>
<dbReference type="Pfam" id="PF02518">
    <property type="entry name" value="HATPase_c"/>
    <property type="match status" value="1"/>
</dbReference>
<evidence type="ECO:0000256" key="2">
    <source>
        <dbReference type="ARBA" id="ARBA00012438"/>
    </source>
</evidence>
<dbReference type="PROSITE" id="PS50109">
    <property type="entry name" value="HIS_KIN"/>
    <property type="match status" value="1"/>
</dbReference>
<dbReference type="GO" id="GO:0000155">
    <property type="term" value="F:phosphorelay sensor kinase activity"/>
    <property type="evidence" value="ECO:0007669"/>
    <property type="project" value="InterPro"/>
</dbReference>
<keyword evidence="3 6" id="KW-0597">Phosphoprotein</keyword>
<keyword evidence="7" id="KW-0472">Membrane</keyword>
<evidence type="ECO:0000313" key="10">
    <source>
        <dbReference type="EMBL" id="BBA74357.1"/>
    </source>
</evidence>
<dbReference type="AlphaFoldDB" id="A0A292GS69"/>
<feature type="transmembrane region" description="Helical" evidence="7">
    <location>
        <begin position="90"/>
        <end position="112"/>
    </location>
</feature>
<dbReference type="InterPro" id="IPR005467">
    <property type="entry name" value="His_kinase_dom"/>
</dbReference>
<dbReference type="PANTHER" id="PTHR43047">
    <property type="entry name" value="TWO-COMPONENT HISTIDINE PROTEIN KINASE"/>
    <property type="match status" value="1"/>
</dbReference>
<dbReference type="SMART" id="SM00388">
    <property type="entry name" value="HisKA"/>
    <property type="match status" value="1"/>
</dbReference>
<dbReference type="PROSITE" id="PS50110">
    <property type="entry name" value="RESPONSE_REGULATORY"/>
    <property type="match status" value="1"/>
</dbReference>